<protein>
    <submittedName>
        <fullName evidence="2">RNB domain-containing ribonuclease</fullName>
    </submittedName>
</protein>
<dbReference type="SUPFAM" id="SSF50249">
    <property type="entry name" value="Nucleic acid-binding proteins"/>
    <property type="match status" value="1"/>
</dbReference>
<evidence type="ECO:0000259" key="1">
    <source>
        <dbReference type="SMART" id="SM00955"/>
    </source>
</evidence>
<dbReference type="GO" id="GO:0000932">
    <property type="term" value="C:P-body"/>
    <property type="evidence" value="ECO:0007669"/>
    <property type="project" value="TreeGrafter"/>
</dbReference>
<reference evidence="2 3" key="1">
    <citation type="submission" date="2019-03" db="EMBL/GenBank/DDBJ databases">
        <title>Genome Sequencing and Assembly of Various Microbes Isolated from Partially Reclaimed Soil and Acid Mine Drainage (AMD) Site.</title>
        <authorList>
            <person name="Steinbock B."/>
            <person name="Bechtold R."/>
            <person name="Sevigny J.L."/>
            <person name="Thomas D."/>
            <person name="Cuthill L.R."/>
            <person name="Aveiro Johannsen E.J."/>
            <person name="Thomas K."/>
            <person name="Ghosh A."/>
        </authorList>
    </citation>
    <scope>NUCLEOTIDE SEQUENCE [LARGE SCALE GENOMIC DNA]</scope>
    <source>
        <strain evidence="2 3">F-B2</strain>
    </source>
</reference>
<dbReference type="AlphaFoldDB" id="A0A4R5YGX6"/>
<dbReference type="InterPro" id="IPR012340">
    <property type="entry name" value="NA-bd_OB-fold"/>
</dbReference>
<dbReference type="Pfam" id="PF18614">
    <property type="entry name" value="RNase_II_C_S1"/>
    <property type="match status" value="1"/>
</dbReference>
<gene>
    <name evidence="2" type="ORF">E2R54_13265</name>
</gene>
<accession>A0A4R5YGX6</accession>
<dbReference type="PANTHER" id="PTHR23355:SF42">
    <property type="entry name" value="RIBONUCLEASE II, CHLOROPLASTIC_MITOCHONDRIAL"/>
    <property type="match status" value="1"/>
</dbReference>
<dbReference type="InterPro" id="IPR001900">
    <property type="entry name" value="RNase_II/R"/>
</dbReference>
<dbReference type="InterPro" id="IPR050180">
    <property type="entry name" value="RNR_Ribonuclease"/>
</dbReference>
<dbReference type="GO" id="GO:0006402">
    <property type="term" value="P:mRNA catabolic process"/>
    <property type="evidence" value="ECO:0007669"/>
    <property type="project" value="TreeGrafter"/>
</dbReference>
<dbReference type="InterPro" id="IPR040596">
    <property type="entry name" value="RNase_II_C_S1"/>
</dbReference>
<feature type="domain" description="RNB" evidence="1">
    <location>
        <begin position="105"/>
        <end position="421"/>
    </location>
</feature>
<organism evidence="2 3">
    <name type="scientific">Microbacterium oleivorans</name>
    <dbReference type="NCBI Taxonomy" id="273677"/>
    <lineage>
        <taxon>Bacteria</taxon>
        <taxon>Bacillati</taxon>
        <taxon>Actinomycetota</taxon>
        <taxon>Actinomycetes</taxon>
        <taxon>Micrococcales</taxon>
        <taxon>Microbacteriaceae</taxon>
        <taxon>Microbacterium</taxon>
    </lineage>
</organism>
<dbReference type="EMBL" id="SMZX01000002">
    <property type="protein sequence ID" value="TDL44126.1"/>
    <property type="molecule type" value="Genomic_DNA"/>
</dbReference>
<proteinExistence type="predicted"/>
<name>A0A4R5YGX6_9MICO</name>
<evidence type="ECO:0000313" key="2">
    <source>
        <dbReference type="EMBL" id="TDL44126.1"/>
    </source>
</evidence>
<dbReference type="GO" id="GO:0000175">
    <property type="term" value="F:3'-5'-RNA exonuclease activity"/>
    <property type="evidence" value="ECO:0007669"/>
    <property type="project" value="TreeGrafter"/>
</dbReference>
<dbReference type="PANTHER" id="PTHR23355">
    <property type="entry name" value="RIBONUCLEASE"/>
    <property type="match status" value="1"/>
</dbReference>
<sequence length="525" mass="56803">MSCREPSRPCRSVERACSCRRRYASPLWTGWTDDLNRLRSHPESYTGRVPHRRARLVSPAQSELKDALGALRDELALPDAFPSDVQAEAGHAATAVPTDPAAAGLVDLRGIPFLTIDPEGSTDLDQAMHIERAGDGAVLHYAIADVPAYVTFGGAVDAEARRRGQTIYAPDGRVPLHPAVLSEDAASLLPDRDRRAFVWRFELDAGARPTTTTLTRAVVRSRAQWSYVDAQRAVNDGTAPDTLRHLVWFGEERARRESERGGASLNLPETRIAPTTDGYTLEIDEGVPLEDANAQVSLMTGMAAAELMIAGRVGILRTMPPASDEDVAAFRAQTAGFGLPWAEGVSYGDYLRDLPRTPLGRVVREHAAGLFRGASYAAFDGELPELTEQAAIAAPYAHVTAPLRRLVDRWALLVCEALANRREVPHEVRSTLDELPSIMGRSSQLAGRLDAGAVDRVEAALLHGREGEVFEAVVLRRRDDGARVALTQPPVEATVAAVEGAPGSLVRVRLTRTDIATGTTEFTAV</sequence>
<dbReference type="SMART" id="SM00955">
    <property type="entry name" value="RNB"/>
    <property type="match status" value="1"/>
</dbReference>
<evidence type="ECO:0000313" key="3">
    <source>
        <dbReference type="Proteomes" id="UP000295633"/>
    </source>
</evidence>
<dbReference type="Proteomes" id="UP000295633">
    <property type="component" value="Unassembled WGS sequence"/>
</dbReference>
<comment type="caution">
    <text evidence="2">The sequence shown here is derived from an EMBL/GenBank/DDBJ whole genome shotgun (WGS) entry which is preliminary data.</text>
</comment>
<dbReference type="GO" id="GO:0003723">
    <property type="term" value="F:RNA binding"/>
    <property type="evidence" value="ECO:0007669"/>
    <property type="project" value="InterPro"/>
</dbReference>
<dbReference type="Pfam" id="PF00773">
    <property type="entry name" value="RNB"/>
    <property type="match status" value="1"/>
</dbReference>